<accession>A0A0S2DPC6</accession>
<dbReference type="InterPro" id="IPR037185">
    <property type="entry name" value="EmrE-like"/>
</dbReference>
<dbReference type="AlphaFoldDB" id="A0A0S2DPC6"/>
<dbReference type="Pfam" id="PF00892">
    <property type="entry name" value="EamA"/>
    <property type="match status" value="2"/>
</dbReference>
<dbReference type="PATRIC" id="fig|69.6.peg.4749"/>
<dbReference type="STRING" id="69.GLE_4818"/>
<dbReference type="PANTHER" id="PTHR32322:SF2">
    <property type="entry name" value="EAMA DOMAIN-CONTAINING PROTEIN"/>
    <property type="match status" value="1"/>
</dbReference>
<comment type="subcellular location">
    <subcellularLocation>
        <location evidence="1">Membrane</location>
        <topology evidence="1">Multi-pass membrane protein</topology>
    </subcellularLocation>
</comment>
<feature type="transmembrane region" description="Helical" evidence="6">
    <location>
        <begin position="192"/>
        <end position="214"/>
    </location>
</feature>
<feature type="transmembrane region" description="Helical" evidence="6">
    <location>
        <begin position="101"/>
        <end position="118"/>
    </location>
</feature>
<evidence type="ECO:0000256" key="6">
    <source>
        <dbReference type="SAM" id="Phobius"/>
    </source>
</evidence>
<sequence>MITATRAGAPLAAIALALAAGTLWGSLGLITRALLGYGLGAAQLALLRLGGAFAITLLAALALRRVRALSMRQWAWLAAIGAVCQALGSVSFSAAVDGAGSSLAIVLLCMGPLFTAAIDRLCFGERLDGAAWRLVLLALSGLALSVLCGRGEPAAAGLFAAPWYAGVAWGLLSGLCYGLFPIFARALGPLDTWVVVSFSLGLGAACLAPLHGAAPAAWPALSDVPAWLWIAALILIPTVFADVLYVRAIALGGPMLATVFALVEVPAAALYARWWLGAPIAPAQWFGIALFCSGLAGLAWCRGTAAAAPAAAADLPAVQPETPS</sequence>
<keyword evidence="4 6" id="KW-1133">Transmembrane helix</keyword>
<dbReference type="PANTHER" id="PTHR32322">
    <property type="entry name" value="INNER MEMBRANE TRANSPORTER"/>
    <property type="match status" value="1"/>
</dbReference>
<feature type="domain" description="EamA" evidence="7">
    <location>
        <begin position="166"/>
        <end position="298"/>
    </location>
</feature>
<organism evidence="8 9">
    <name type="scientific">Lysobacter enzymogenes</name>
    <dbReference type="NCBI Taxonomy" id="69"/>
    <lineage>
        <taxon>Bacteria</taxon>
        <taxon>Pseudomonadati</taxon>
        <taxon>Pseudomonadota</taxon>
        <taxon>Gammaproteobacteria</taxon>
        <taxon>Lysobacterales</taxon>
        <taxon>Lysobacteraceae</taxon>
        <taxon>Lysobacter</taxon>
    </lineage>
</organism>
<dbReference type="InterPro" id="IPR000620">
    <property type="entry name" value="EamA_dom"/>
</dbReference>
<proteinExistence type="inferred from homology"/>
<dbReference type="Proteomes" id="UP000061569">
    <property type="component" value="Chromosome"/>
</dbReference>
<name>A0A0S2DPC6_LYSEN</name>
<evidence type="ECO:0000313" key="8">
    <source>
        <dbReference type="EMBL" id="ALN60159.1"/>
    </source>
</evidence>
<dbReference type="SUPFAM" id="SSF103481">
    <property type="entry name" value="Multidrug resistance efflux transporter EmrE"/>
    <property type="match status" value="2"/>
</dbReference>
<protein>
    <submittedName>
        <fullName evidence="8">Integral membrane protein DUF6</fullName>
    </submittedName>
</protein>
<evidence type="ECO:0000256" key="5">
    <source>
        <dbReference type="ARBA" id="ARBA00023136"/>
    </source>
</evidence>
<keyword evidence="3 6" id="KW-0812">Transmembrane</keyword>
<dbReference type="OrthoDB" id="9806889at2"/>
<dbReference type="GO" id="GO:0016020">
    <property type="term" value="C:membrane"/>
    <property type="evidence" value="ECO:0007669"/>
    <property type="project" value="UniProtKB-SubCell"/>
</dbReference>
<feature type="transmembrane region" description="Helical" evidence="6">
    <location>
        <begin position="226"/>
        <end position="245"/>
    </location>
</feature>
<dbReference type="KEGG" id="lez:GLE_4818"/>
<feature type="domain" description="EamA" evidence="7">
    <location>
        <begin position="13"/>
        <end position="146"/>
    </location>
</feature>
<evidence type="ECO:0000256" key="4">
    <source>
        <dbReference type="ARBA" id="ARBA00022989"/>
    </source>
</evidence>
<feature type="transmembrane region" description="Helical" evidence="6">
    <location>
        <begin position="75"/>
        <end position="95"/>
    </location>
</feature>
<evidence type="ECO:0000259" key="7">
    <source>
        <dbReference type="Pfam" id="PF00892"/>
    </source>
</evidence>
<dbReference type="EMBL" id="CP013140">
    <property type="protein sequence ID" value="ALN60159.1"/>
    <property type="molecule type" value="Genomic_DNA"/>
</dbReference>
<comment type="similarity">
    <text evidence="2">Belongs to the EamA transporter family.</text>
</comment>
<feature type="transmembrane region" description="Helical" evidence="6">
    <location>
        <begin position="159"/>
        <end position="180"/>
    </location>
</feature>
<feature type="transmembrane region" description="Helical" evidence="6">
    <location>
        <begin position="257"/>
        <end position="276"/>
    </location>
</feature>
<evidence type="ECO:0000256" key="2">
    <source>
        <dbReference type="ARBA" id="ARBA00007362"/>
    </source>
</evidence>
<dbReference type="InterPro" id="IPR050638">
    <property type="entry name" value="AA-Vitamin_Transporters"/>
</dbReference>
<evidence type="ECO:0000256" key="1">
    <source>
        <dbReference type="ARBA" id="ARBA00004141"/>
    </source>
</evidence>
<reference evidence="8 9" key="1">
    <citation type="submission" date="2015-11" db="EMBL/GenBank/DDBJ databases">
        <title>Genome sequences of Lysobacter enzymogenes strain C3 and Lysobacter antibioticus ATCC 29479.</title>
        <authorList>
            <person name="Kobayashi D.Y."/>
        </authorList>
    </citation>
    <scope>NUCLEOTIDE SEQUENCE [LARGE SCALE GENOMIC DNA]</scope>
    <source>
        <strain evidence="8 9">C3</strain>
    </source>
</reference>
<feature type="transmembrane region" description="Helical" evidence="6">
    <location>
        <begin position="282"/>
        <end position="301"/>
    </location>
</feature>
<gene>
    <name evidence="8" type="ORF">GLE_4818</name>
</gene>
<feature type="transmembrane region" description="Helical" evidence="6">
    <location>
        <begin position="130"/>
        <end position="147"/>
    </location>
</feature>
<evidence type="ECO:0000313" key="9">
    <source>
        <dbReference type="Proteomes" id="UP000061569"/>
    </source>
</evidence>
<evidence type="ECO:0000256" key="3">
    <source>
        <dbReference type="ARBA" id="ARBA00022692"/>
    </source>
</evidence>
<keyword evidence="5 6" id="KW-0472">Membrane</keyword>
<feature type="transmembrane region" description="Helical" evidence="6">
    <location>
        <begin position="44"/>
        <end position="63"/>
    </location>
</feature>